<dbReference type="Proteomes" id="UP000002710">
    <property type="component" value="Chromosome"/>
</dbReference>
<dbReference type="KEGG" id="dde:Dde_2208"/>
<dbReference type="Gene3D" id="3.40.50.1980">
    <property type="entry name" value="Nitrogenase molybdenum iron protein domain"/>
    <property type="match status" value="3"/>
</dbReference>
<reference evidence="6 7" key="1">
    <citation type="journal article" date="2011" name="J. Bacteriol.">
        <title>Complete genome sequence and updated annotation of Desulfovibrio alaskensis G20.</title>
        <authorList>
            <person name="Hauser L.J."/>
            <person name="Land M.L."/>
            <person name="Brown S.D."/>
            <person name="Larimer F."/>
            <person name="Keller K.L."/>
            <person name="Rapp-Giles B.J."/>
            <person name="Price M.N."/>
            <person name="Lin M."/>
            <person name="Bruce D.C."/>
            <person name="Detter J.C."/>
            <person name="Tapia R."/>
            <person name="Han C.S."/>
            <person name="Goodwin L.A."/>
            <person name="Cheng J.F."/>
            <person name="Pitluck S."/>
            <person name="Copeland A."/>
            <person name="Lucas S."/>
            <person name="Nolan M."/>
            <person name="Lapidus A.L."/>
            <person name="Palumbo A.V."/>
            <person name="Wall J.D."/>
        </authorList>
    </citation>
    <scope>NUCLEOTIDE SEQUENCE [LARGE SCALE GENOMIC DNA]</scope>
    <source>
        <strain evidence="7">ATCC BAA 1058 / DSM 17464 / G20</strain>
    </source>
</reference>
<dbReference type="STRING" id="207559.Dde_2208"/>
<evidence type="ECO:0000313" key="7">
    <source>
        <dbReference type="Proteomes" id="UP000002710"/>
    </source>
</evidence>
<feature type="signal peptide" evidence="5">
    <location>
        <begin position="1"/>
        <end position="28"/>
    </location>
</feature>
<evidence type="ECO:0000256" key="1">
    <source>
        <dbReference type="ARBA" id="ARBA00011028"/>
    </source>
</evidence>
<dbReference type="HOGENOM" id="CLU_016838_1_0_7"/>
<keyword evidence="7" id="KW-1185">Reference proteome</keyword>
<accession>Q30Z91</accession>
<dbReference type="eggNOG" id="COG0803">
    <property type="taxonomic scope" value="Bacteria"/>
</dbReference>
<proteinExistence type="inferred from homology"/>
<name>Q30Z91_OLEA2</name>
<dbReference type="Pfam" id="PF01297">
    <property type="entry name" value="ZnuA"/>
    <property type="match status" value="1"/>
</dbReference>
<dbReference type="AlphaFoldDB" id="Q30Z91"/>
<feature type="compositionally biased region" description="Basic and acidic residues" evidence="4">
    <location>
        <begin position="121"/>
        <end position="183"/>
    </location>
</feature>
<organism evidence="6 7">
    <name type="scientific">Oleidesulfovibrio alaskensis (strain ATCC BAA-1058 / DSM 17464 / G20)</name>
    <name type="common">Desulfovibrio alaskensis</name>
    <dbReference type="NCBI Taxonomy" id="207559"/>
    <lineage>
        <taxon>Bacteria</taxon>
        <taxon>Pseudomonadati</taxon>
        <taxon>Thermodesulfobacteriota</taxon>
        <taxon>Desulfovibrionia</taxon>
        <taxon>Desulfovibrionales</taxon>
        <taxon>Desulfovibrionaceae</taxon>
        <taxon>Oleidesulfovibrio</taxon>
    </lineage>
</organism>
<dbReference type="PANTHER" id="PTHR42953">
    <property type="entry name" value="HIGH-AFFINITY ZINC UPTAKE SYSTEM PROTEIN ZNUA-RELATED"/>
    <property type="match status" value="1"/>
</dbReference>
<feature type="chain" id="PRO_5004219643" evidence="5">
    <location>
        <begin position="29"/>
        <end position="345"/>
    </location>
</feature>
<protein>
    <submittedName>
        <fullName evidence="6">Periplasmic component of zinc ABC transporter</fullName>
    </submittedName>
</protein>
<dbReference type="InterPro" id="IPR050492">
    <property type="entry name" value="Bact_metal-bind_prot9"/>
</dbReference>
<dbReference type="PANTHER" id="PTHR42953:SF3">
    <property type="entry name" value="HIGH-AFFINITY ZINC UPTAKE SYSTEM PROTEIN ZNUA"/>
    <property type="match status" value="1"/>
</dbReference>
<feature type="region of interest" description="Disordered" evidence="4">
    <location>
        <begin position="121"/>
        <end position="189"/>
    </location>
</feature>
<dbReference type="InterPro" id="IPR006127">
    <property type="entry name" value="ZnuA-like"/>
</dbReference>
<dbReference type="CDD" id="cd01018">
    <property type="entry name" value="ZntC"/>
    <property type="match status" value="1"/>
</dbReference>
<dbReference type="SUPFAM" id="SSF53807">
    <property type="entry name" value="Helical backbone' metal receptor"/>
    <property type="match status" value="1"/>
</dbReference>
<evidence type="ECO:0000256" key="5">
    <source>
        <dbReference type="SAM" id="SignalP"/>
    </source>
</evidence>
<dbReference type="GO" id="GO:0046872">
    <property type="term" value="F:metal ion binding"/>
    <property type="evidence" value="ECO:0007669"/>
    <property type="project" value="InterPro"/>
</dbReference>
<keyword evidence="2" id="KW-0813">Transport</keyword>
<comment type="similarity">
    <text evidence="1">Belongs to the bacterial solute-binding protein 9 family.</text>
</comment>
<gene>
    <name evidence="6" type="ordered locus">Dde_2208</name>
</gene>
<evidence type="ECO:0000256" key="2">
    <source>
        <dbReference type="ARBA" id="ARBA00022448"/>
    </source>
</evidence>
<dbReference type="GO" id="GO:0030001">
    <property type="term" value="P:metal ion transport"/>
    <property type="evidence" value="ECO:0007669"/>
    <property type="project" value="InterPro"/>
</dbReference>
<evidence type="ECO:0000256" key="3">
    <source>
        <dbReference type="ARBA" id="ARBA00022729"/>
    </source>
</evidence>
<evidence type="ECO:0000256" key="4">
    <source>
        <dbReference type="SAM" id="MobiDB-lite"/>
    </source>
</evidence>
<sequence length="345" mass="37421">MNRLFQYAATAFITLFTGLMPLGGTAAAADVSVAVSIIPQKYLIEKIAGDTADVSVMVLPGASPATYEPRPAQLAALAGADLYFSIGVPFESAWLERILSASKAMTPVAMDNGITKLPMAEHHHEDDRHAHNAHSHDEDGHHDHEEHGHHETEHSDHAGIAPHEHGHDEHGHDEHGHEHEGGSDPHVWLSPANMKVMARTATEALIRTAPQHAQLYRANLAAFEQEADALDTKLRAIFASTPSDRRAFMVFHPSWGYFAADYGLHQIPIELQGKEPSPRTLRELIETAQEKNIRVVFAAPQFSQKSAAVIARSIGGTVVTADPLAADWADNLISVAEAFAASFGN</sequence>
<dbReference type="EMBL" id="CP000112">
    <property type="protein sequence ID" value="ABB39005.1"/>
    <property type="molecule type" value="Genomic_DNA"/>
</dbReference>
<keyword evidence="3 5" id="KW-0732">Signal</keyword>
<dbReference type="RefSeq" id="WP_011368099.1">
    <property type="nucleotide sequence ID" value="NC_007519.1"/>
</dbReference>
<evidence type="ECO:0000313" key="6">
    <source>
        <dbReference type="EMBL" id="ABB39005.1"/>
    </source>
</evidence>